<dbReference type="Gene3D" id="1.20.200.10">
    <property type="entry name" value="Fumarase/aspartase (Central domain)"/>
    <property type="match status" value="1"/>
</dbReference>
<feature type="domain" description="Fumarate lyase N-terminal" evidence="2">
    <location>
        <begin position="28"/>
        <end position="195"/>
    </location>
</feature>
<dbReference type="PRINTS" id="PR00149">
    <property type="entry name" value="FUMRATELYASE"/>
</dbReference>
<dbReference type="InterPro" id="IPR008948">
    <property type="entry name" value="L-Aspartase-like"/>
</dbReference>
<sequence length="248" mass="27404">MTSDPLLPLSFVDSPLFGASFVDARVRDVFNFRSYVQRCVETEVALARAEARLGIIPEVAAAGIAAAAETYPFDLDRLRRETEIVGYPILPLVEQLADAAGEAGRYLHWGATTQDIMDTATVLQVRAAIEVIETRLAETVEALRRLAALHRDTPMAGRTHLQHALPITFGYKAAVWLSALQRHRERIEQMKPRLLMIGFPARPEPLPHLATRACRFRRSLRANSVSLCRRSPGIPAATASPKRSNSSA</sequence>
<dbReference type="InterPro" id="IPR000362">
    <property type="entry name" value="Fumarate_lyase_fam"/>
</dbReference>
<reference evidence="3" key="1">
    <citation type="submission" date="2022-03" db="EMBL/GenBank/DDBJ databases">
        <authorList>
            <person name="Brunel B."/>
        </authorList>
    </citation>
    <scope>NUCLEOTIDE SEQUENCE</scope>
    <source>
        <strain evidence="3">STM4922sample</strain>
    </source>
</reference>
<dbReference type="PANTHER" id="PTHR43172">
    <property type="entry name" value="ADENYLOSUCCINATE LYASE"/>
    <property type="match status" value="1"/>
</dbReference>
<dbReference type="SUPFAM" id="SSF48557">
    <property type="entry name" value="L-aspartase-like"/>
    <property type="match status" value="1"/>
</dbReference>
<protein>
    <recommendedName>
        <fullName evidence="2">Fumarate lyase N-terminal domain-containing protein</fullName>
    </recommendedName>
</protein>
<keyword evidence="4" id="KW-1185">Reference proteome</keyword>
<dbReference type="PANTHER" id="PTHR43172:SF2">
    <property type="entry name" value="ADENYLOSUCCINATE LYASE C-TERMINAL DOMAIN-CONTAINING PROTEIN"/>
    <property type="match status" value="1"/>
</dbReference>
<comment type="similarity">
    <text evidence="1">Belongs to the class-II fumarase/aspartase family.</text>
</comment>
<evidence type="ECO:0000313" key="3">
    <source>
        <dbReference type="EMBL" id="CAH2402758.1"/>
    </source>
</evidence>
<dbReference type="EMBL" id="CAKXZS010000024">
    <property type="protein sequence ID" value="CAH2402758.1"/>
    <property type="molecule type" value="Genomic_DNA"/>
</dbReference>
<evidence type="ECO:0000259" key="2">
    <source>
        <dbReference type="Pfam" id="PF00206"/>
    </source>
</evidence>
<dbReference type="Gene3D" id="1.10.275.10">
    <property type="entry name" value="Fumarase/aspartase (N-terminal domain)"/>
    <property type="match status" value="1"/>
</dbReference>
<comment type="caution">
    <text evidence="3">The sequence shown here is derived from an EMBL/GenBank/DDBJ whole genome shotgun (WGS) entry which is preliminary data.</text>
</comment>
<proteinExistence type="inferred from homology"/>
<dbReference type="Pfam" id="PF00206">
    <property type="entry name" value="Lyase_1"/>
    <property type="match status" value="1"/>
</dbReference>
<dbReference type="Proteomes" id="UP001152604">
    <property type="component" value="Unassembled WGS sequence"/>
</dbReference>
<dbReference type="InterPro" id="IPR022761">
    <property type="entry name" value="Fumarate_lyase_N"/>
</dbReference>
<organism evidence="3 4">
    <name type="scientific">Mesorhizobium ventifaucium</name>
    <dbReference type="NCBI Taxonomy" id="666020"/>
    <lineage>
        <taxon>Bacteria</taxon>
        <taxon>Pseudomonadati</taxon>
        <taxon>Pseudomonadota</taxon>
        <taxon>Alphaproteobacteria</taxon>
        <taxon>Hyphomicrobiales</taxon>
        <taxon>Phyllobacteriaceae</taxon>
        <taxon>Mesorhizobium</taxon>
    </lineage>
</organism>
<evidence type="ECO:0000256" key="1">
    <source>
        <dbReference type="ARBA" id="ARBA00034772"/>
    </source>
</evidence>
<name>A0ABN8JXK2_9HYPH</name>
<accession>A0ABN8JXK2</accession>
<gene>
    <name evidence="3" type="ORF">MES4922_300037</name>
</gene>
<evidence type="ECO:0000313" key="4">
    <source>
        <dbReference type="Proteomes" id="UP001152604"/>
    </source>
</evidence>
<dbReference type="InterPro" id="IPR024083">
    <property type="entry name" value="Fumarase/histidase_N"/>
</dbReference>